<dbReference type="Pfam" id="PF16053">
    <property type="entry name" value="MRP-S34"/>
    <property type="match status" value="1"/>
</dbReference>
<dbReference type="GO" id="GO:0003735">
    <property type="term" value="F:structural constituent of ribosome"/>
    <property type="evidence" value="ECO:0007669"/>
    <property type="project" value="InterPro"/>
</dbReference>
<dbReference type="InParanoid" id="A0A7M7KI57"/>
<accession>A0A7M7KI57</accession>
<dbReference type="RefSeq" id="XP_022667226.1">
    <property type="nucleotide sequence ID" value="XM_022811491.1"/>
</dbReference>
<dbReference type="GO" id="GO:0005739">
    <property type="term" value="C:mitochondrion"/>
    <property type="evidence" value="ECO:0007669"/>
    <property type="project" value="InterPro"/>
</dbReference>
<dbReference type="PANTHER" id="PTHR28589:SF1">
    <property type="entry name" value="SMALL RIBOSOMAL SUBUNIT PROTEIN MS34"/>
    <property type="match status" value="1"/>
</dbReference>
<reference evidence="2" key="1">
    <citation type="submission" date="2021-01" db="UniProtKB">
        <authorList>
            <consortium name="EnsemblMetazoa"/>
        </authorList>
    </citation>
    <scope>IDENTIFICATION</scope>
</reference>
<evidence type="ECO:0000256" key="1">
    <source>
        <dbReference type="SAM" id="MobiDB-lite"/>
    </source>
</evidence>
<feature type="region of interest" description="Disordered" evidence="1">
    <location>
        <begin position="159"/>
        <end position="187"/>
    </location>
</feature>
<protein>
    <recommendedName>
        <fullName evidence="4">Mitochondrial ribosomal protein S34</fullName>
    </recommendedName>
</protein>
<dbReference type="PANTHER" id="PTHR28589">
    <property type="entry name" value="28S RIBOSOMAL PROTEIN S34, MITOCHONDRIAL"/>
    <property type="match status" value="1"/>
</dbReference>
<evidence type="ECO:0000313" key="2">
    <source>
        <dbReference type="EnsemblMetazoa" id="XP_022667226"/>
    </source>
</evidence>
<evidence type="ECO:0008006" key="4">
    <source>
        <dbReference type="Google" id="ProtNLM"/>
    </source>
</evidence>
<dbReference type="OrthoDB" id="16434at2759"/>
<dbReference type="EnsemblMetazoa" id="XM_022811491">
    <property type="protein sequence ID" value="XP_022667226"/>
    <property type="gene ID" value="LOC111252887"/>
</dbReference>
<dbReference type="KEGG" id="vde:111252887"/>
<sequence>MPRIQYIGNPSTLHGKHLMRILTNLKDFGIGRLVTRSLYDKYPEPSFYVIKKVHPYMDDENIWAKVWVDKYYRGTIGPRDMLLQKSMIPDYRLIPKEEEKALFDKITGKPRVQILPRQKEFPPLLKMVIERDLRARGIETTPKLPLVYNLDPLEPQRVAEEGEKPDYDPDTNESPLTVEKLRQGIQF</sequence>
<proteinExistence type="predicted"/>
<name>A0A7M7KI57_VARDE</name>
<dbReference type="Proteomes" id="UP000594260">
    <property type="component" value="Unplaced"/>
</dbReference>
<dbReference type="OMA" id="NPQMKVH"/>
<organism evidence="2 3">
    <name type="scientific">Varroa destructor</name>
    <name type="common">Honeybee mite</name>
    <dbReference type="NCBI Taxonomy" id="109461"/>
    <lineage>
        <taxon>Eukaryota</taxon>
        <taxon>Metazoa</taxon>
        <taxon>Ecdysozoa</taxon>
        <taxon>Arthropoda</taxon>
        <taxon>Chelicerata</taxon>
        <taxon>Arachnida</taxon>
        <taxon>Acari</taxon>
        <taxon>Parasitiformes</taxon>
        <taxon>Mesostigmata</taxon>
        <taxon>Gamasina</taxon>
        <taxon>Dermanyssoidea</taxon>
        <taxon>Varroidae</taxon>
        <taxon>Varroa</taxon>
    </lineage>
</organism>
<dbReference type="CTD" id="65993"/>
<keyword evidence="3" id="KW-1185">Reference proteome</keyword>
<dbReference type="InterPro" id="IPR032053">
    <property type="entry name" value="Ribosomal_mS34"/>
</dbReference>
<dbReference type="AlphaFoldDB" id="A0A7M7KI57"/>
<dbReference type="FunCoup" id="A0A7M7KI57">
    <property type="interactions" value="229"/>
</dbReference>
<evidence type="ECO:0000313" key="3">
    <source>
        <dbReference type="Proteomes" id="UP000594260"/>
    </source>
</evidence>
<dbReference type="GeneID" id="111252887"/>